<dbReference type="InterPro" id="IPR007387">
    <property type="entry name" value="TRAP_DctQ"/>
</dbReference>
<organism evidence="10">
    <name type="scientific">bioreactor metagenome</name>
    <dbReference type="NCBI Taxonomy" id="1076179"/>
    <lineage>
        <taxon>unclassified sequences</taxon>
        <taxon>metagenomes</taxon>
        <taxon>ecological metagenomes</taxon>
    </lineage>
</organism>
<gene>
    <name evidence="10" type="ORF">SDC9_116067</name>
</gene>
<protein>
    <recommendedName>
        <fullName evidence="9">Tripartite ATP-independent periplasmic transporters DctQ component domain-containing protein</fullName>
    </recommendedName>
</protein>
<dbReference type="InterPro" id="IPR055348">
    <property type="entry name" value="DctQ"/>
</dbReference>
<accession>A0A645C1A3</accession>
<dbReference type="GO" id="GO:0015740">
    <property type="term" value="P:C4-dicarboxylate transport"/>
    <property type="evidence" value="ECO:0007669"/>
    <property type="project" value="TreeGrafter"/>
</dbReference>
<comment type="subcellular location">
    <subcellularLocation>
        <location evidence="1">Cell inner membrane</location>
        <topology evidence="1">Multi-pass membrane protein</topology>
    </subcellularLocation>
</comment>
<dbReference type="PANTHER" id="PTHR35011:SF2">
    <property type="entry name" value="2,3-DIKETO-L-GULONATE TRAP TRANSPORTER SMALL PERMEASE PROTEIN YIAM"/>
    <property type="match status" value="1"/>
</dbReference>
<evidence type="ECO:0000256" key="2">
    <source>
        <dbReference type="ARBA" id="ARBA00022448"/>
    </source>
</evidence>
<evidence type="ECO:0000256" key="3">
    <source>
        <dbReference type="ARBA" id="ARBA00022475"/>
    </source>
</evidence>
<dbReference type="EMBL" id="VSSQ01022660">
    <property type="protein sequence ID" value="MPM69123.1"/>
    <property type="molecule type" value="Genomic_DNA"/>
</dbReference>
<comment type="caution">
    <text evidence="10">The sequence shown here is derived from an EMBL/GenBank/DDBJ whole genome shotgun (WGS) entry which is preliminary data.</text>
</comment>
<keyword evidence="7 8" id="KW-0472">Membrane</keyword>
<feature type="transmembrane region" description="Helical" evidence="8">
    <location>
        <begin position="88"/>
        <end position="110"/>
    </location>
</feature>
<evidence type="ECO:0000256" key="1">
    <source>
        <dbReference type="ARBA" id="ARBA00004429"/>
    </source>
</evidence>
<evidence type="ECO:0000256" key="5">
    <source>
        <dbReference type="ARBA" id="ARBA00022692"/>
    </source>
</evidence>
<evidence type="ECO:0000256" key="6">
    <source>
        <dbReference type="ARBA" id="ARBA00022989"/>
    </source>
</evidence>
<evidence type="ECO:0000256" key="8">
    <source>
        <dbReference type="SAM" id="Phobius"/>
    </source>
</evidence>
<dbReference type="GO" id="GO:0022857">
    <property type="term" value="F:transmembrane transporter activity"/>
    <property type="evidence" value="ECO:0007669"/>
    <property type="project" value="TreeGrafter"/>
</dbReference>
<proteinExistence type="predicted"/>
<sequence length="176" mass="19557">MKAFSVFQRVVDAILRWICIVLFALLVILVVYQVIIRSFGGGNAWTEAMARIIFIWQGIIGAAYVIGENDDVAIDFLVRKFPAAVVKFFEVLAHSIVGFFAVWVMIMGGWRLADSAFDQTVELLPFSQGQIYLILPVTGILIAIYCILNIIKAVTSEVKIVAEEDIDLASIQEEGI</sequence>
<evidence type="ECO:0000259" key="9">
    <source>
        <dbReference type="Pfam" id="PF04290"/>
    </source>
</evidence>
<evidence type="ECO:0000256" key="7">
    <source>
        <dbReference type="ARBA" id="ARBA00023136"/>
    </source>
</evidence>
<reference evidence="10" key="1">
    <citation type="submission" date="2019-08" db="EMBL/GenBank/DDBJ databases">
        <authorList>
            <person name="Kucharzyk K."/>
            <person name="Murdoch R.W."/>
            <person name="Higgins S."/>
            <person name="Loffler F."/>
        </authorList>
    </citation>
    <scope>NUCLEOTIDE SEQUENCE</scope>
</reference>
<keyword evidence="2" id="KW-0813">Transport</keyword>
<evidence type="ECO:0000256" key="4">
    <source>
        <dbReference type="ARBA" id="ARBA00022519"/>
    </source>
</evidence>
<feature type="transmembrane region" description="Helical" evidence="8">
    <location>
        <begin position="14"/>
        <end position="36"/>
    </location>
</feature>
<dbReference type="PANTHER" id="PTHR35011">
    <property type="entry name" value="2,3-DIKETO-L-GULONATE TRAP TRANSPORTER SMALL PERMEASE PROTEIN YIAM"/>
    <property type="match status" value="1"/>
</dbReference>
<keyword evidence="5 8" id="KW-0812">Transmembrane</keyword>
<feature type="domain" description="Tripartite ATP-independent periplasmic transporters DctQ component" evidence="9">
    <location>
        <begin position="26"/>
        <end position="154"/>
    </location>
</feature>
<feature type="transmembrane region" description="Helical" evidence="8">
    <location>
        <begin position="130"/>
        <end position="151"/>
    </location>
</feature>
<dbReference type="AlphaFoldDB" id="A0A645C1A3"/>
<feature type="transmembrane region" description="Helical" evidence="8">
    <location>
        <begin position="48"/>
        <end position="67"/>
    </location>
</feature>
<keyword evidence="4" id="KW-0997">Cell inner membrane</keyword>
<dbReference type="GO" id="GO:0005886">
    <property type="term" value="C:plasma membrane"/>
    <property type="evidence" value="ECO:0007669"/>
    <property type="project" value="UniProtKB-SubCell"/>
</dbReference>
<keyword evidence="6 8" id="KW-1133">Transmembrane helix</keyword>
<evidence type="ECO:0000313" key="10">
    <source>
        <dbReference type="EMBL" id="MPM69123.1"/>
    </source>
</evidence>
<name>A0A645C1A3_9ZZZZ</name>
<dbReference type="Pfam" id="PF04290">
    <property type="entry name" value="DctQ"/>
    <property type="match status" value="1"/>
</dbReference>
<keyword evidence="3" id="KW-1003">Cell membrane</keyword>